<organism evidence="12 13">
    <name type="scientific">Dictyostelium firmibasis</name>
    <dbReference type="NCBI Taxonomy" id="79012"/>
    <lineage>
        <taxon>Eukaryota</taxon>
        <taxon>Amoebozoa</taxon>
        <taxon>Evosea</taxon>
        <taxon>Eumycetozoa</taxon>
        <taxon>Dictyostelia</taxon>
        <taxon>Dictyosteliales</taxon>
        <taxon>Dictyosteliaceae</taxon>
        <taxon>Dictyostelium</taxon>
    </lineage>
</organism>
<reference evidence="12 13" key="1">
    <citation type="submission" date="2023-11" db="EMBL/GenBank/DDBJ databases">
        <title>Dfirmibasis_genome.</title>
        <authorList>
            <person name="Edelbroek B."/>
            <person name="Kjellin J."/>
            <person name="Jerlstrom-Hultqvist J."/>
            <person name="Soderbom F."/>
        </authorList>
    </citation>
    <scope>NUCLEOTIDE SEQUENCE [LARGE SCALE GENOMIC DNA]</scope>
    <source>
        <strain evidence="12 13">TNS-C-14</strain>
    </source>
</reference>
<dbReference type="PROSITE" id="PS50920">
    <property type="entry name" value="SOLCAR"/>
    <property type="match status" value="3"/>
</dbReference>
<comment type="similarity">
    <text evidence="2 11">Belongs to the mitochondrial carrier (TC 2.A.29) family.</text>
</comment>
<evidence type="ECO:0000256" key="7">
    <source>
        <dbReference type="ARBA" id="ARBA00022989"/>
    </source>
</evidence>
<dbReference type="Pfam" id="PF00153">
    <property type="entry name" value="Mito_carr"/>
    <property type="match status" value="3"/>
</dbReference>
<feature type="repeat" description="Solcar" evidence="10">
    <location>
        <begin position="103"/>
        <end position="213"/>
    </location>
</feature>
<evidence type="ECO:0000313" key="12">
    <source>
        <dbReference type="EMBL" id="KAK5581411.1"/>
    </source>
</evidence>
<evidence type="ECO:0000256" key="4">
    <source>
        <dbReference type="ARBA" id="ARBA00022692"/>
    </source>
</evidence>
<dbReference type="PRINTS" id="PR00926">
    <property type="entry name" value="MITOCARRIER"/>
</dbReference>
<evidence type="ECO:0000256" key="3">
    <source>
        <dbReference type="ARBA" id="ARBA00022448"/>
    </source>
</evidence>
<keyword evidence="13" id="KW-1185">Reference proteome</keyword>
<keyword evidence="8" id="KW-0496">Mitochondrion</keyword>
<dbReference type="InterPro" id="IPR023395">
    <property type="entry name" value="MCP_dom_sf"/>
</dbReference>
<keyword evidence="6" id="KW-0999">Mitochondrion inner membrane</keyword>
<comment type="caution">
    <text evidence="12">The sequence shown here is derived from an EMBL/GenBank/DDBJ whole genome shotgun (WGS) entry which is preliminary data.</text>
</comment>
<keyword evidence="5" id="KW-0677">Repeat</keyword>
<evidence type="ECO:0000256" key="9">
    <source>
        <dbReference type="ARBA" id="ARBA00023136"/>
    </source>
</evidence>
<evidence type="ECO:0000256" key="6">
    <source>
        <dbReference type="ARBA" id="ARBA00022792"/>
    </source>
</evidence>
<accession>A0AAN7U539</accession>
<protein>
    <submittedName>
        <fullName evidence="12">Uncharacterized protein</fullName>
    </submittedName>
</protein>
<dbReference type="Proteomes" id="UP001344447">
    <property type="component" value="Unassembled WGS sequence"/>
</dbReference>
<name>A0AAN7U539_9MYCE</name>
<evidence type="ECO:0000313" key="13">
    <source>
        <dbReference type="Proteomes" id="UP001344447"/>
    </source>
</evidence>
<evidence type="ECO:0000256" key="11">
    <source>
        <dbReference type="RuleBase" id="RU000488"/>
    </source>
</evidence>
<keyword evidence="3 11" id="KW-0813">Transport</keyword>
<feature type="repeat" description="Solcar" evidence="10">
    <location>
        <begin position="225"/>
        <end position="317"/>
    </location>
</feature>
<dbReference type="EMBL" id="JAVFKY010000002">
    <property type="protein sequence ID" value="KAK5581411.1"/>
    <property type="molecule type" value="Genomic_DNA"/>
</dbReference>
<proteinExistence type="inferred from homology"/>
<gene>
    <name evidence="12" type="ORF">RB653_001443</name>
</gene>
<evidence type="ECO:0000256" key="1">
    <source>
        <dbReference type="ARBA" id="ARBA00004448"/>
    </source>
</evidence>
<keyword evidence="9 10" id="KW-0472">Membrane</keyword>
<dbReference type="GO" id="GO:0005743">
    <property type="term" value="C:mitochondrial inner membrane"/>
    <property type="evidence" value="ECO:0007669"/>
    <property type="project" value="UniProtKB-SubCell"/>
</dbReference>
<dbReference type="InterPro" id="IPR002067">
    <property type="entry name" value="MCP"/>
</dbReference>
<dbReference type="InterPro" id="IPR018108">
    <property type="entry name" value="MCP_transmembrane"/>
</dbReference>
<dbReference type="AlphaFoldDB" id="A0AAN7U539"/>
<evidence type="ECO:0000256" key="5">
    <source>
        <dbReference type="ARBA" id="ARBA00022737"/>
    </source>
</evidence>
<evidence type="ECO:0000256" key="8">
    <source>
        <dbReference type="ARBA" id="ARBA00023128"/>
    </source>
</evidence>
<dbReference type="SUPFAM" id="SSF103506">
    <property type="entry name" value="Mitochondrial carrier"/>
    <property type="match status" value="1"/>
</dbReference>
<dbReference type="Gene3D" id="1.50.40.10">
    <property type="entry name" value="Mitochondrial carrier domain"/>
    <property type="match status" value="1"/>
</dbReference>
<evidence type="ECO:0000256" key="2">
    <source>
        <dbReference type="ARBA" id="ARBA00006375"/>
    </source>
</evidence>
<dbReference type="GO" id="GO:0055085">
    <property type="term" value="P:transmembrane transport"/>
    <property type="evidence" value="ECO:0007669"/>
    <property type="project" value="InterPro"/>
</dbReference>
<evidence type="ECO:0000256" key="10">
    <source>
        <dbReference type="PROSITE-ProRule" id="PRU00282"/>
    </source>
</evidence>
<comment type="subcellular location">
    <subcellularLocation>
        <location evidence="1">Mitochondrion inner membrane</location>
        <topology evidence="1">Multi-pass membrane protein</topology>
    </subcellularLocation>
</comment>
<sequence length="326" mass="35641">MTGHGSGNTKTSPMVTLLAGGVSGVIAKSTIAPLERVKILYQVKSKTYSINSVYGLIKNIIKNEGLKGLWKGNTATILRIFPYSAIQWTSYDYLKNNFVTDKKSSIQIFIAGSLGFSTAILLTYPLDVIRARLALSYTPSKNITVGISSANAATPKVLKNGVGSINIENSINFEGYKTKNLFKGLWRGILPTLYGSIPYAGVGYSSFEYFKRIAPDSCRNEKGEIKGMYKLVTGGIAGGLGQTVAYPLDVVRRRIQTTGYGDGKGVDNLKHGTFKTMFSIFQKEGIYALFKGISINYIKVIPTNGVAFLTYETLCDYFNSKLNNKI</sequence>
<dbReference type="PANTHER" id="PTHR24089">
    <property type="entry name" value="SOLUTE CARRIER FAMILY 25"/>
    <property type="match status" value="1"/>
</dbReference>
<keyword evidence="7" id="KW-1133">Transmembrane helix</keyword>
<keyword evidence="4 10" id="KW-0812">Transmembrane</keyword>
<feature type="repeat" description="Solcar" evidence="10">
    <location>
        <begin position="11"/>
        <end position="97"/>
    </location>
</feature>
<dbReference type="FunFam" id="1.50.40.10:FF:000151">
    <property type="entry name" value="LEU5p Mitochondrial carrier protein"/>
    <property type="match status" value="1"/>
</dbReference>